<accession>A0A2V3DNK7</accession>
<evidence type="ECO:0000313" key="4">
    <source>
        <dbReference type="Proteomes" id="UP000246303"/>
    </source>
</evidence>
<dbReference type="Gene3D" id="3.30.2010.10">
    <property type="entry name" value="Metalloproteases ('zincins'), catalytic domain"/>
    <property type="match status" value="1"/>
</dbReference>
<proteinExistence type="predicted"/>
<dbReference type="EMBL" id="QHLZ01000010">
    <property type="protein sequence ID" value="PXA64535.1"/>
    <property type="molecule type" value="Genomic_DNA"/>
</dbReference>
<protein>
    <submittedName>
        <fullName evidence="3">Metal-dependent hydrolase</fullName>
    </submittedName>
</protein>
<dbReference type="PANTHER" id="PTHR30399">
    <property type="entry name" value="UNCHARACTERIZED PROTEIN YGJP"/>
    <property type="match status" value="1"/>
</dbReference>
<dbReference type="AlphaFoldDB" id="A0A2V3DNK7"/>
<organism evidence="3 4">
    <name type="scientific">Arthrobacter psychrochitiniphilus</name>
    <dbReference type="NCBI Taxonomy" id="291045"/>
    <lineage>
        <taxon>Bacteria</taxon>
        <taxon>Bacillati</taxon>
        <taxon>Actinomycetota</taxon>
        <taxon>Actinomycetes</taxon>
        <taxon>Micrococcales</taxon>
        <taxon>Micrococcaceae</taxon>
        <taxon>Arthrobacter</taxon>
    </lineage>
</organism>
<dbReference type="OrthoDB" id="9811177at2"/>
<reference evidence="3 4" key="1">
    <citation type="submission" date="2018-05" db="EMBL/GenBank/DDBJ databases">
        <title>Genetic diversity of glacier-inhabiting Cryobacterium bacteria in China and description of Cryobacterium mengkeensis sp. nov. and Arthrobacter glacialis sp. nov.</title>
        <authorList>
            <person name="Liu Q."/>
            <person name="Xin Y.-H."/>
        </authorList>
    </citation>
    <scope>NUCLEOTIDE SEQUENCE [LARGE SCALE GENOMIC DNA]</scope>
    <source>
        <strain evidence="3 4">GP3</strain>
    </source>
</reference>
<keyword evidence="4" id="KW-1185">Reference proteome</keyword>
<feature type="compositionally biased region" description="Acidic residues" evidence="1">
    <location>
        <begin position="223"/>
        <end position="235"/>
    </location>
</feature>
<evidence type="ECO:0000256" key="1">
    <source>
        <dbReference type="SAM" id="MobiDB-lite"/>
    </source>
</evidence>
<sequence>MAATPSNPASSTPASSTPAPRASRRRGPIGTGTKGPLGDSVSQHRTSSGDPIVVRRTARRKTGLAAFWENGQAVIAVPARLSLEDEQYWVPYMAAKLERSHAQRPVPASDHALLQRSFDLSETYLGSRARPESVRWVKNQNGRWGSATPARRTIRISHHVQGMPEWVLDYILLHELAHLIHPNHSRAFWAELASYPKLETAKAFLQGASFAASRNIAGMAQGMDEEPGDENDDATGEGATEIHN</sequence>
<dbReference type="PANTHER" id="PTHR30399:SF1">
    <property type="entry name" value="UTP PYROPHOSPHATASE"/>
    <property type="match status" value="1"/>
</dbReference>
<name>A0A2V3DNK7_9MICC</name>
<dbReference type="Proteomes" id="UP000246303">
    <property type="component" value="Unassembled WGS sequence"/>
</dbReference>
<comment type="caution">
    <text evidence="3">The sequence shown here is derived from an EMBL/GenBank/DDBJ whole genome shotgun (WGS) entry which is preliminary data.</text>
</comment>
<dbReference type="Pfam" id="PF01863">
    <property type="entry name" value="YgjP-like"/>
    <property type="match status" value="1"/>
</dbReference>
<feature type="region of interest" description="Disordered" evidence="1">
    <location>
        <begin position="221"/>
        <end position="244"/>
    </location>
</feature>
<feature type="compositionally biased region" description="Polar residues" evidence="1">
    <location>
        <begin position="40"/>
        <end position="49"/>
    </location>
</feature>
<keyword evidence="3" id="KW-0378">Hydrolase</keyword>
<feature type="region of interest" description="Disordered" evidence="1">
    <location>
        <begin position="1"/>
        <end position="55"/>
    </location>
</feature>
<evidence type="ECO:0000259" key="2">
    <source>
        <dbReference type="Pfam" id="PF01863"/>
    </source>
</evidence>
<dbReference type="CDD" id="cd07344">
    <property type="entry name" value="M48_yhfN_like"/>
    <property type="match status" value="1"/>
</dbReference>
<dbReference type="InterPro" id="IPR002725">
    <property type="entry name" value="YgjP-like_metallopeptidase"/>
</dbReference>
<dbReference type="GO" id="GO:0016787">
    <property type="term" value="F:hydrolase activity"/>
    <property type="evidence" value="ECO:0007669"/>
    <property type="project" value="UniProtKB-KW"/>
</dbReference>
<dbReference type="InterPro" id="IPR053136">
    <property type="entry name" value="UTP_pyrophosphatase-like"/>
</dbReference>
<dbReference type="RefSeq" id="WP_110107039.1">
    <property type="nucleotide sequence ID" value="NZ_JACBZZ010000001.1"/>
</dbReference>
<feature type="compositionally biased region" description="Low complexity" evidence="1">
    <location>
        <begin position="1"/>
        <end position="21"/>
    </location>
</feature>
<feature type="domain" description="YgjP-like metallopeptidase" evidence="2">
    <location>
        <begin position="137"/>
        <end position="205"/>
    </location>
</feature>
<evidence type="ECO:0000313" key="3">
    <source>
        <dbReference type="EMBL" id="PXA64535.1"/>
    </source>
</evidence>
<gene>
    <name evidence="3" type="ORF">CVS29_14410</name>
</gene>